<organism evidence="1 2">
    <name type="scientific">Pipistrellus nathusii</name>
    <name type="common">Nathusius' pipistrelle</name>
    <dbReference type="NCBI Taxonomy" id="59473"/>
    <lineage>
        <taxon>Eukaryota</taxon>
        <taxon>Metazoa</taxon>
        <taxon>Chordata</taxon>
        <taxon>Craniata</taxon>
        <taxon>Vertebrata</taxon>
        <taxon>Euteleostomi</taxon>
        <taxon>Mammalia</taxon>
        <taxon>Eutheria</taxon>
        <taxon>Laurasiatheria</taxon>
        <taxon>Chiroptera</taxon>
        <taxon>Yangochiroptera</taxon>
        <taxon>Vespertilionidae</taxon>
        <taxon>Pipistrellus</taxon>
    </lineage>
</organism>
<dbReference type="Proteomes" id="UP001314169">
    <property type="component" value="Chromosome 3"/>
</dbReference>
<keyword evidence="2" id="KW-1185">Reference proteome</keyword>
<gene>
    <name evidence="1" type="ORF">MPIPNATIZW_LOCUS11418</name>
</gene>
<sequence length="139" mass="16234">MFTHVPIHSSPKPSFYLVWAINLTSTLTCMFTNESRLCPRFRNYRIPTVAFPKLPAKTVLINIYDPSKCIFITKLLNPSISCFCFHFSHPFPFYLVPGLKSLHLSALLLFIMYKTPKRPLHLQHQDGKYHDKAHMKIRN</sequence>
<protein>
    <submittedName>
        <fullName evidence="1">Uncharacterized protein</fullName>
    </submittedName>
</protein>
<name>A0ABP0A3T5_PIPNA</name>
<evidence type="ECO:0000313" key="2">
    <source>
        <dbReference type="Proteomes" id="UP001314169"/>
    </source>
</evidence>
<reference evidence="1" key="1">
    <citation type="submission" date="2023-12" db="EMBL/GenBank/DDBJ databases">
        <authorList>
            <person name="Brown T."/>
        </authorList>
    </citation>
    <scope>NUCLEOTIDE SEQUENCE</scope>
</reference>
<evidence type="ECO:0000313" key="1">
    <source>
        <dbReference type="EMBL" id="CAK6443112.1"/>
    </source>
</evidence>
<accession>A0ABP0A3T5</accession>
<proteinExistence type="predicted"/>
<dbReference type="EMBL" id="OY882860">
    <property type="protein sequence ID" value="CAK6443112.1"/>
    <property type="molecule type" value="Genomic_DNA"/>
</dbReference>